<dbReference type="PANTHER" id="PTHR12338">
    <property type="entry name" value="AUTOTRANSPORTER"/>
    <property type="match status" value="1"/>
</dbReference>
<dbReference type="InterPro" id="IPR011050">
    <property type="entry name" value="Pectin_lyase_fold/virulence"/>
</dbReference>
<dbReference type="SMART" id="SM00912">
    <property type="entry name" value="Haemagg_act"/>
    <property type="match status" value="1"/>
</dbReference>
<feature type="chain" id="PRO_5014734010" description="Filamentous haemagglutinin FhaB/tRNA nuclease CdiA-like TPS domain-containing protein" evidence="5">
    <location>
        <begin position="34"/>
        <end position="4031"/>
    </location>
</feature>
<accession>A0A2M6UBH8</accession>
<name>A0A2M6UBH8_9BRAD</name>
<evidence type="ECO:0000256" key="2">
    <source>
        <dbReference type="ARBA" id="ARBA00022525"/>
    </source>
</evidence>
<proteinExistence type="predicted"/>
<dbReference type="SUPFAM" id="SSF51126">
    <property type="entry name" value="Pectin lyase-like"/>
    <property type="match status" value="1"/>
</dbReference>
<feature type="signal peptide" evidence="5">
    <location>
        <begin position="1"/>
        <end position="33"/>
    </location>
</feature>
<feature type="compositionally biased region" description="Low complexity" evidence="4">
    <location>
        <begin position="3784"/>
        <end position="3800"/>
    </location>
</feature>
<evidence type="ECO:0000256" key="5">
    <source>
        <dbReference type="SAM" id="SignalP"/>
    </source>
</evidence>
<dbReference type="EMBL" id="LFJC01000003">
    <property type="protein sequence ID" value="PIT01956.1"/>
    <property type="molecule type" value="Genomic_DNA"/>
</dbReference>
<keyword evidence="3 5" id="KW-0732">Signal</keyword>
<dbReference type="NCBIfam" id="TIGR01901">
    <property type="entry name" value="adhes_NPXG"/>
    <property type="match status" value="1"/>
</dbReference>
<dbReference type="InterPro" id="IPR041286">
    <property type="entry name" value="MBG_2"/>
</dbReference>
<comment type="caution">
    <text evidence="7">The sequence shown here is derived from an EMBL/GenBank/DDBJ whole genome shotgun (WGS) entry which is preliminary data.</text>
</comment>
<evidence type="ECO:0000313" key="7">
    <source>
        <dbReference type="EMBL" id="PIT01956.1"/>
    </source>
</evidence>
<dbReference type="GO" id="GO:0005576">
    <property type="term" value="C:extracellular region"/>
    <property type="evidence" value="ECO:0007669"/>
    <property type="project" value="UniProtKB-SubCell"/>
</dbReference>
<dbReference type="InterPro" id="IPR050909">
    <property type="entry name" value="Bact_Autotransporter_VF"/>
</dbReference>
<keyword evidence="8" id="KW-1185">Reference proteome</keyword>
<evidence type="ECO:0000313" key="8">
    <source>
        <dbReference type="Proteomes" id="UP000228930"/>
    </source>
</evidence>
<organism evidence="7 8">
    <name type="scientific">Bradyrhizobium nitroreducens</name>
    <dbReference type="NCBI Taxonomy" id="709803"/>
    <lineage>
        <taxon>Bacteria</taxon>
        <taxon>Pseudomonadati</taxon>
        <taxon>Pseudomonadota</taxon>
        <taxon>Alphaproteobacteria</taxon>
        <taxon>Hyphomicrobiales</taxon>
        <taxon>Nitrobacteraceae</taxon>
        <taxon>Bradyrhizobium</taxon>
    </lineage>
</organism>
<evidence type="ECO:0000256" key="4">
    <source>
        <dbReference type="SAM" id="MobiDB-lite"/>
    </source>
</evidence>
<evidence type="ECO:0000259" key="6">
    <source>
        <dbReference type="SMART" id="SM00912"/>
    </source>
</evidence>
<dbReference type="Pfam" id="PF18676">
    <property type="entry name" value="MBG_2"/>
    <property type="match status" value="28"/>
</dbReference>
<reference evidence="7 8" key="1">
    <citation type="submission" date="2015-06" db="EMBL/GenBank/DDBJ databases">
        <title>Comparative genome analysis of nirS-carrying Bradyrhizobium sp. strains.</title>
        <authorList>
            <person name="Ishii S."/>
            <person name="Jang J."/>
            <person name="Nishizawa T."/>
            <person name="Senoo K."/>
        </authorList>
    </citation>
    <scope>NUCLEOTIDE SEQUENCE [LARGE SCALE GENOMIC DNA]</scope>
    <source>
        <strain evidence="7 8">TSA1</strain>
    </source>
</reference>
<evidence type="ECO:0000256" key="3">
    <source>
        <dbReference type="ARBA" id="ARBA00022729"/>
    </source>
</evidence>
<evidence type="ECO:0000256" key="1">
    <source>
        <dbReference type="ARBA" id="ARBA00004613"/>
    </source>
</evidence>
<keyword evidence="2" id="KW-0964">Secreted</keyword>
<dbReference type="InterPro" id="IPR037160">
    <property type="entry name" value="DNA_Pol_thumb_sf"/>
</dbReference>
<dbReference type="InterPro" id="IPR008638">
    <property type="entry name" value="FhaB/CdiA-like_TPS"/>
</dbReference>
<sequence>MMSRAALRGGILDRAICILASITFAVAPIAAQAQQLPTGGSVAAGSVTIAKPVNGTLNVNQSSGRAVINWDSFSVGQGGTVNFNQPGASSATLNRVTGATPSSIAGTINAPGTVLLVNPNGIAISSTGVVNVGSFAASTLDIKDKDFMSGNYKFTGNGASAAVINAGRINVSDGGFAALLGGQVANDGVITARLGRVGLGSGELITLDLSGDGFLSVGVPTSALGKIVGGNGQALVSNKGKIVADGGIVHLSAATAAGILRDAVNVPGSIRANSVGTSNGKIIIGGGAGGRVTVAGNLRASGRNGGNGGTVNVSGAAVAVSGKISANGRKGGAVTIAAEQSVDIWGAVSAKGTKGAGGTIVVTANDIKLAREALLDASGAAGGTVLVGGDYQGGANAANNFVTYPILNAFTTTVAAGAQIKADGSNGAGGRIVVWSDDRTTFAGAVSAQGSGGGQGGFAEVSGHRLLDFTGTANLSAAGGAAGALLLDPRNVTISSGTDSGGSIASGTYTPSADNSILNVTTLQTALSSGNVIVTTGSTGSQSGDITVATPVTWSSHTLTLDAYHSINVNATMSATGSAGLTLKTNDGGSGGSLNFSGGNVTFAGTSQALSINGASYTLLNSMSGVQNINNGLSGNYALANSLNATGVSSWVPVGTDGAGNTLNSGNGFTGKFNGLGNTISNLTINRPSVQNVGLFGAASGGSISSLALSNVNVAGGDRTGALLGYDLGGTTISGVSASGTVSGQYQTGGLIGWFEQGSTLTGGSAAVTVTSPVDDVGGLIGFAAGNVLQSYATGTVTGQYYVGGLVGRANSDSGSVTLQQSFATGAVTGVYYVGGLIGASAGTNQVTVQQSFATGAATGQYYVGGLIGAIYANQTTVQQSYATGSARASAGIAGGLIGTTGKALSISESYATGFVSSPQDVGGLVGYGTVTPTVTSSYWDMATTGQSGAYNGGSLSGASGTTTTVLQAALPAGWSSSVWGIVAGKSYPFFLWRYPAAGGAPQVISGSAYSDGNATAAAGATVSALVNGVSVGSTTAGANGYYNLLVAPNTITANSQVAAYTTGSSGGLSYQQDAPAGSLVQFNVVGTYLQETGAATTLSAMSAGLATAIGSTGVSTSYANRWIVASGASFTIDQAITQSSLLKLSATGNVTQTTGASLNVASLTMQLNAGNPSFTLLDTGNKVTNLAITNLGSGSLSLYDSVSLNVGSPVTANGGVSIQTAGTLTIGNTIASSASGNAIVLVAGSKFINNAGASALSAPNGRWLVYSSSPSSDTFGSLDSGNTAIWNSTYAANVPTTIASGNRYVFAYQPTVTFTSSNASKTYGATADVSANFTVSGINAGVAHAYLADTAAGAYSGTPTLTSAGTAASATVAGGPYLIDVSQGSVTGLNGYAVSFVDSGMLTVNKASLAVTASDASKTYDGLAFSGGNGVTYSGFVNGETSAVLGGTLAYGGTAQGAKSAGSYTLTASGLSSSNYAISYTAGALVINKASLTVTANDAGKTYDGLAFTGGNGVSYGGFVNGETSAVLGGTLAYGGTAQGAKNAGSYMLTASGLTATNYNITYVGGTLTIDRAPLTVTATNFTRGYNGQAFNGYASASSSGFVNGEDGGALSGQLAAGGTAQGAVNAGTYAITLSGLTASNYNITYVPGTLTIQKANLFVTPNNVLKSYDGQAFSGGNGVTYAGFATGETSAVLGGTLTYGGTAQGAVNAGSYTLTASGLTSSNYTINYSAGGLNINKALLTVTANSASKTYDGLAFSGGNGVSYSGFVNGETASVLGGTLTYAGTAQGAKNAGNYSLTASGLTSSNYGIGYVGGALTIGKAALTVTANDAGKTYDGLAFTGGNGVAYSGLVNGETASVLGGTLAYGGTAQGATNAGSYGLTASGLSSSNYAISYAAGALAIGKAALTVTANDAGKTYDGLAFTGGNGVTYSGLVNGEASSVLGGTLSYGGTAQGAKNAGNYSLTASGLTSNNYAISYTGGALTIGKAALTVTVNDAGKTYDGQAFTGGNGVTYSGLVNGETASVLSGTLAYGGNAQGATNAGSYALTTSGLSSNNYAISYTAGALAIGKAALTVAANDASKTYDGLAFTGGNGVTYSGFVNGETSAVLGGTLSYGGTAQGAKNAGSYNLTASGLSSTNYALSYTAGALSIGKAALVVTASDASKTYDGLVYSGGNGASYSGFVNGETSAVLGGTLAYGGTAQGATNAGSYSLTASGLSSNNYTIAYNAGALTIGKAALTVTASDAGKTYDGLAFSGGNGVTYSGFVNGETAAALGGTLAYGGTAQGATNAGSYNLTASGLTATNYAISYTAGALTIGKAALTVAANDAGKTYDGLAFTGGNGVTYSGLVNGETAAVLGGTLAYGGTAQGARNAGSYSLTASGLSSNNYAISYTGGTLNIAKANLTITANDAGKTYGTTLTFNGTEFTTQGLVSGDAVSSVALASTGAASSANVGKYAITAGSASGSGLSNYNVSYVGGTLNVTAATLLVVTANDASKTYGNTLTFNGSEFTTQGLQNGDMVTSVALASTGAAATAAAGQYAITASNAAGSGLSNYSISYVPGTLTVAKANLTITANDAGKTYDGLAFSGGNGVSYSGFVNGESASVLSGTLAYGGTAQGARNAGNYSLTASGLSSNNYAISYTAGALNIGKAALTVAANDAGKTYDGVAFSGGNGVSYSGFVNGETSAVLGGTVAYGGTAQGAKNAGSYSLTASGLTSSNYAISYTAGALSIGKAALTVTANDAGKTYDGVAFSGGNGVSYSGFVNGETSAVLGGTLAYGGTAQGARNAGNYSLTASGLSSNNYVIGYTAGTLSVAKANLTITANDAAKTYGTTLTFNGTEFTTQGLVSGDTVSSVALASTGAASSANIGKYAITAGNAAGSGLSNYNLSYVDGSLNVTTATLLVVTANNASKTYGDRLTFNGSEFTTQGLQNGDTVTSVALASTGAAATANAGIYAITASNATGSGLSNYSISYAPGTLTVAKANLTVAANDAGKTYDGLAFSGGNGVSYSGFVNGETSAVLGGTLAYGGTAQGAKNAGSYNLTASGLSSNNYAISYTAGALSIGKTALIVTANDAGKTYDGVAFSGGNGASYSGFVNGETSAVLGGTLAYGGTAQGAKNAGSYSLTASGLSSNNYAISYTAGALSIGKAALTVAANDTGKTYDGLAFSGGNGVSYTGFVNGETSAVLGGAVAYGGTAQGAKNAGNYSLTASGLTSTNYAISYTAGALNIGKATLTVAANDAGKSYDGLAFAGGNGVSYSGFVNGETSAVLGGTVAYGGTAQGARNAGNYNLTASGLTSNNYAISYTTGALNIGKAALTVTANDAGKTYDGLAFSGGNGVSYTGFVNGETSAVLGGAVAYGGTAQGAKNAGNYSLTAAGLTSNNYSIAYNAGSLSIGKAALMVTASDAAKTYDGQAFSGGNGVSYAGFVNGETSAVVSGTLGYGGSAQGAKNAGSYSLTASGLASNNYAINYTAGALSIGKAALIVTANDAGKTYDGVAFSGGNGAGYSGFVNGETSAVLGGTLAYGGTAQGARNAGNYSLTASGLTSNNYAISYAAGALSVGKATLSYTADAASRTYGDTNPALTGTVTGFVTGETQTSATTGTLAFASSANAASNVGRYAIAGSGLSAVNYTFVQAAPNASALTVTPRSITVTADAKSKQAGEVDPAFTYALSSGNLVGADTLSGVLARVAGENAGKYAILQGSLAASKNYDLSFVGADLSIIAAPGATTNTDPGLAASRYIASGGSTPPTAVNISFQNPTNTAAPVIQAIGGAAPAVRTGAATGSGSTRTAESSPANPERQSTAAALNVDQNIAPGAGPDLVFLPISQFDKVQYSGESLPEFAPKAGEATIATMIARALSSASGTPALEPKVDRLWRNDAAAWTDVAGVSLGNGQGAPADPRGFGFVNGALDVPALLAQGPLILAAAKRADEPAAKLLAIAITTDGKGILANDPGTGQRVILSYDPATRSIGAVTSVIDPRSHKPVALGVDVPDLGPDAIQVPPQSWADLRAFTPASYVGVTIKR</sequence>
<protein>
    <recommendedName>
        <fullName evidence="6">Filamentous haemagglutinin FhaB/tRNA nuclease CdiA-like TPS domain-containing protein</fullName>
    </recommendedName>
</protein>
<dbReference type="Proteomes" id="UP000228930">
    <property type="component" value="Unassembled WGS sequence"/>
</dbReference>
<dbReference type="Pfam" id="PF05860">
    <property type="entry name" value="TPS"/>
    <property type="match status" value="1"/>
</dbReference>
<dbReference type="Gene3D" id="2.160.20.10">
    <property type="entry name" value="Single-stranded right-handed beta-helix, Pectin lyase-like"/>
    <property type="match status" value="2"/>
</dbReference>
<dbReference type="Gene3D" id="3.30.210.10">
    <property type="entry name" value="DNA polymerase, thumb domain"/>
    <property type="match status" value="21"/>
</dbReference>
<dbReference type="RefSeq" id="WP_161497232.1">
    <property type="nucleotide sequence ID" value="NZ_LFJC01000003.1"/>
</dbReference>
<gene>
    <name evidence="7" type="ORF">TSA1_15125</name>
</gene>
<dbReference type="Gene3D" id="3.30.160.710">
    <property type="match status" value="1"/>
</dbReference>
<feature type="region of interest" description="Disordered" evidence="4">
    <location>
        <begin position="3784"/>
        <end position="3808"/>
    </location>
</feature>
<comment type="subcellular location">
    <subcellularLocation>
        <location evidence="1">Secreted</location>
    </subcellularLocation>
</comment>
<feature type="domain" description="Filamentous haemagglutinin FhaB/tRNA nuclease CdiA-like TPS" evidence="6">
    <location>
        <begin position="33"/>
        <end position="146"/>
    </location>
</feature>
<dbReference type="InterPro" id="IPR012334">
    <property type="entry name" value="Pectin_lyas_fold"/>
</dbReference>
<dbReference type="PANTHER" id="PTHR12338:SF8">
    <property type="entry name" value="HEME_HEMOPEXIN-BINDING PROTEIN"/>
    <property type="match status" value="1"/>
</dbReference>